<keyword evidence="2" id="KW-0734">Signal transduction inhibitor</keyword>
<organism evidence="8 9">
    <name type="scientific">Dendroctonus ponderosae</name>
    <name type="common">Mountain pine beetle</name>
    <dbReference type="NCBI Taxonomy" id="77166"/>
    <lineage>
        <taxon>Eukaryota</taxon>
        <taxon>Metazoa</taxon>
        <taxon>Ecdysozoa</taxon>
        <taxon>Arthropoda</taxon>
        <taxon>Hexapoda</taxon>
        <taxon>Insecta</taxon>
        <taxon>Pterygota</taxon>
        <taxon>Neoptera</taxon>
        <taxon>Endopterygota</taxon>
        <taxon>Coleoptera</taxon>
        <taxon>Polyphaga</taxon>
        <taxon>Cucujiformia</taxon>
        <taxon>Curculionidae</taxon>
        <taxon>Scolytinae</taxon>
        <taxon>Dendroctonus</taxon>
    </lineage>
</organism>
<reference evidence="8" key="2">
    <citation type="submission" date="2024-08" db="UniProtKB">
        <authorList>
            <consortium name="EnsemblMetazoa"/>
        </authorList>
    </citation>
    <scope>IDENTIFICATION</scope>
</reference>
<accession>A0AAR5PCS6</accession>
<dbReference type="Gene3D" id="3.30.505.10">
    <property type="entry name" value="SH2 domain"/>
    <property type="match status" value="1"/>
</dbReference>
<dbReference type="SUPFAM" id="SSF55550">
    <property type="entry name" value="SH2 domain"/>
    <property type="match status" value="1"/>
</dbReference>
<feature type="domain" description="SOCS box" evidence="7">
    <location>
        <begin position="119"/>
        <end position="177"/>
    </location>
</feature>
<evidence type="ECO:0000256" key="1">
    <source>
        <dbReference type="ARBA" id="ARBA00022604"/>
    </source>
</evidence>
<sequence length="178" mass="20303">MLYVLEQCGWYYEGLSAGGAEHLLQDTQSWYFLLRRSSSPQYQFSLSVQTEKGPRSVRLENIKGLFQMQSQNHLQDRMPAFRSVVDLIEFYIIEYGQSGRDCDTPVWVTNVGALNSAIVLLKPLRKEPLSLTHLSRLAVQQHILPSPKHRTGVGSHVYKKIQLPGSLVTYLEAYPHTI</sequence>
<dbReference type="GO" id="GO:0005942">
    <property type="term" value="C:phosphatidylinositol 3-kinase complex"/>
    <property type="evidence" value="ECO:0007669"/>
    <property type="project" value="TreeGrafter"/>
</dbReference>
<evidence type="ECO:0000259" key="7">
    <source>
        <dbReference type="PROSITE" id="PS50225"/>
    </source>
</evidence>
<evidence type="ECO:0000256" key="2">
    <source>
        <dbReference type="ARBA" id="ARBA00022700"/>
    </source>
</evidence>
<dbReference type="InterPro" id="IPR001496">
    <property type="entry name" value="SOCS_box"/>
</dbReference>
<dbReference type="AlphaFoldDB" id="A0AAR5PCS6"/>
<dbReference type="SMART" id="SM00969">
    <property type="entry name" value="SOCS_box"/>
    <property type="match status" value="1"/>
</dbReference>
<evidence type="ECO:0000256" key="3">
    <source>
        <dbReference type="ARBA" id="ARBA00022786"/>
    </source>
</evidence>
<dbReference type="GO" id="GO:0035556">
    <property type="term" value="P:intracellular signal transduction"/>
    <property type="evidence" value="ECO:0007669"/>
    <property type="project" value="InterPro"/>
</dbReference>
<feature type="domain" description="SH2" evidence="6">
    <location>
        <begin position="10"/>
        <end position="91"/>
    </location>
</feature>
<dbReference type="PROSITE" id="PS50225">
    <property type="entry name" value="SOCS"/>
    <property type="match status" value="1"/>
</dbReference>
<evidence type="ECO:0000259" key="6">
    <source>
        <dbReference type="PROSITE" id="PS50001"/>
    </source>
</evidence>
<dbReference type="Proteomes" id="UP000019118">
    <property type="component" value="Unassembled WGS sequence"/>
</dbReference>
<dbReference type="EnsemblMetazoa" id="XM_019902937.1">
    <property type="protein sequence ID" value="XP_019758496.1"/>
    <property type="gene ID" value="LOC109536637"/>
</dbReference>
<evidence type="ECO:0008006" key="10">
    <source>
        <dbReference type="Google" id="ProtNLM"/>
    </source>
</evidence>
<dbReference type="PROSITE" id="PS50001">
    <property type="entry name" value="SH2"/>
    <property type="match status" value="1"/>
</dbReference>
<evidence type="ECO:0000313" key="9">
    <source>
        <dbReference type="Proteomes" id="UP000019118"/>
    </source>
</evidence>
<keyword evidence="1" id="KW-0341">Growth regulation</keyword>
<dbReference type="SUPFAM" id="SSF158235">
    <property type="entry name" value="SOCS box-like"/>
    <property type="match status" value="1"/>
</dbReference>
<proteinExistence type="predicted"/>
<name>A0AAR5PCS6_DENPD</name>
<keyword evidence="9" id="KW-1185">Reference proteome</keyword>
<dbReference type="GO" id="GO:0046854">
    <property type="term" value="P:phosphatidylinositol phosphate biosynthetic process"/>
    <property type="evidence" value="ECO:0007669"/>
    <property type="project" value="TreeGrafter"/>
</dbReference>
<evidence type="ECO:0000313" key="8">
    <source>
        <dbReference type="EnsemblMetazoa" id="XP_019758496.1"/>
    </source>
</evidence>
<keyword evidence="3" id="KW-0833">Ubl conjugation pathway</keyword>
<dbReference type="SMART" id="SM00252">
    <property type="entry name" value="SH2"/>
    <property type="match status" value="1"/>
</dbReference>
<dbReference type="Pfam" id="PF00017">
    <property type="entry name" value="SH2"/>
    <property type="match status" value="1"/>
</dbReference>
<evidence type="ECO:0000256" key="5">
    <source>
        <dbReference type="PROSITE-ProRule" id="PRU00191"/>
    </source>
</evidence>
<dbReference type="PANTHER" id="PTHR10155:SF16">
    <property type="entry name" value="SUPPRESSOR OF CYTOKINE SIGNALING 2"/>
    <property type="match status" value="1"/>
</dbReference>
<dbReference type="PANTHER" id="PTHR10155">
    <property type="entry name" value="PHOSPHATIDYLINOSITOL 3-KINASE REGULATORY SUBUNIT"/>
    <property type="match status" value="1"/>
</dbReference>
<dbReference type="InterPro" id="IPR036036">
    <property type="entry name" value="SOCS_box-like_dom_sf"/>
</dbReference>
<keyword evidence="4 5" id="KW-0727">SH2 domain</keyword>
<dbReference type="GO" id="GO:0009968">
    <property type="term" value="P:negative regulation of signal transduction"/>
    <property type="evidence" value="ECO:0007669"/>
    <property type="project" value="UniProtKB-KW"/>
</dbReference>
<evidence type="ECO:0000256" key="4">
    <source>
        <dbReference type="ARBA" id="ARBA00022999"/>
    </source>
</evidence>
<dbReference type="InterPro" id="IPR000980">
    <property type="entry name" value="SH2"/>
</dbReference>
<dbReference type="InterPro" id="IPR036860">
    <property type="entry name" value="SH2_dom_sf"/>
</dbReference>
<protein>
    <recommendedName>
        <fullName evidence="10">SH2 domain-containing protein</fullName>
    </recommendedName>
</protein>
<reference evidence="9" key="1">
    <citation type="journal article" date="2013" name="Genome Biol.">
        <title>Draft genome of the mountain pine beetle, Dendroctonus ponderosae Hopkins, a major forest pest.</title>
        <authorList>
            <person name="Keeling C.I."/>
            <person name="Yuen M.M."/>
            <person name="Liao N.Y."/>
            <person name="Docking T.R."/>
            <person name="Chan S.K."/>
            <person name="Taylor G.A."/>
            <person name="Palmquist D.L."/>
            <person name="Jackman S.D."/>
            <person name="Nguyen A."/>
            <person name="Li M."/>
            <person name="Henderson H."/>
            <person name="Janes J.K."/>
            <person name="Zhao Y."/>
            <person name="Pandoh P."/>
            <person name="Moore R."/>
            <person name="Sperling F.A."/>
            <person name="Huber D.P."/>
            <person name="Birol I."/>
            <person name="Jones S.J."/>
            <person name="Bohlmann J."/>
        </authorList>
    </citation>
    <scope>NUCLEOTIDE SEQUENCE</scope>
</reference>
<dbReference type="GO" id="GO:0046935">
    <property type="term" value="F:1-phosphatidylinositol-3-kinase regulator activity"/>
    <property type="evidence" value="ECO:0007669"/>
    <property type="project" value="TreeGrafter"/>
</dbReference>